<feature type="transmembrane region" description="Helical" evidence="1">
    <location>
        <begin position="12"/>
        <end position="30"/>
    </location>
</feature>
<protein>
    <submittedName>
        <fullName evidence="3">DUF4097 family beta strand repeat-containing protein</fullName>
    </submittedName>
</protein>
<evidence type="ECO:0000256" key="1">
    <source>
        <dbReference type="SAM" id="Phobius"/>
    </source>
</evidence>
<keyword evidence="4" id="KW-1185">Reference proteome</keyword>
<dbReference type="InterPro" id="IPR025164">
    <property type="entry name" value="Toastrack_DUF4097"/>
</dbReference>
<dbReference type="Proteomes" id="UP001597448">
    <property type="component" value="Unassembled WGS sequence"/>
</dbReference>
<dbReference type="Pfam" id="PF13349">
    <property type="entry name" value="DUF4097"/>
    <property type="match status" value="1"/>
</dbReference>
<name>A0ABW5FAM0_9BACL</name>
<keyword evidence="1" id="KW-0812">Transmembrane</keyword>
<dbReference type="RefSeq" id="WP_209988325.1">
    <property type="nucleotide sequence ID" value="NZ_JBHSVQ010000001.1"/>
</dbReference>
<evidence type="ECO:0000313" key="4">
    <source>
        <dbReference type="Proteomes" id="UP001597448"/>
    </source>
</evidence>
<feature type="domain" description="DUF4097" evidence="2">
    <location>
        <begin position="148"/>
        <end position="250"/>
    </location>
</feature>
<gene>
    <name evidence="3" type="ORF">ACFSX3_19105</name>
</gene>
<comment type="caution">
    <text evidence="3">The sequence shown here is derived from an EMBL/GenBank/DDBJ whole genome shotgun (WGS) entry which is preliminary data.</text>
</comment>
<reference evidence="4" key="1">
    <citation type="journal article" date="2019" name="Int. J. Syst. Evol. Microbiol.">
        <title>The Global Catalogue of Microorganisms (GCM) 10K type strain sequencing project: providing services to taxonomists for standard genome sequencing and annotation.</title>
        <authorList>
            <consortium name="The Broad Institute Genomics Platform"/>
            <consortium name="The Broad Institute Genome Sequencing Center for Infectious Disease"/>
            <person name="Wu L."/>
            <person name="Ma J."/>
        </authorList>
    </citation>
    <scope>NUCLEOTIDE SEQUENCE [LARGE SCALE GENOMIC DNA]</scope>
    <source>
        <strain evidence="4">CCM 8725</strain>
    </source>
</reference>
<organism evidence="3 4">
    <name type="scientific">Paenibacillus rhizoplanae</name>
    <dbReference type="NCBI Taxonomy" id="1917181"/>
    <lineage>
        <taxon>Bacteria</taxon>
        <taxon>Bacillati</taxon>
        <taxon>Bacillota</taxon>
        <taxon>Bacilli</taxon>
        <taxon>Bacillales</taxon>
        <taxon>Paenibacillaceae</taxon>
        <taxon>Paenibacillus</taxon>
    </lineage>
</organism>
<keyword evidence="1" id="KW-0472">Membrane</keyword>
<evidence type="ECO:0000259" key="2">
    <source>
        <dbReference type="Pfam" id="PF13349"/>
    </source>
</evidence>
<accession>A0ABW5FAM0</accession>
<keyword evidence="1" id="KW-1133">Transmembrane helix</keyword>
<evidence type="ECO:0000313" key="3">
    <source>
        <dbReference type="EMBL" id="MFD2412005.1"/>
    </source>
</evidence>
<dbReference type="EMBL" id="JBHUKY010000033">
    <property type="protein sequence ID" value="MFD2412005.1"/>
    <property type="molecule type" value="Genomic_DNA"/>
</dbReference>
<sequence length="260" mass="28366">MKNRSRNVTRLALLLITVGVIGNVVLYLLGNSPFNLVELSVEQPIQMDKTTKLLIHTETGTIDVIPVQGDEIKATLGGKTTKSLQKDYRLNITQDQGQTSIEVVQDGRLRFFDIYTDLKLTVGIPETQLDQLQVVTDTGNIEVGPIMAKEYRAVSDTGSIKLDIEEGTIHAETDTGEITASLERIRQDIHATSDTGDITIQTAEAPHALRTQFSADSGTVQVTLPGYQDGYIGEGGPLVKLISDTGDLKIEQSGEDQKEE</sequence>
<proteinExistence type="predicted"/>